<dbReference type="InterPro" id="IPR005302">
    <property type="entry name" value="MoCF_Sase_C"/>
</dbReference>
<dbReference type="SUPFAM" id="SSF141673">
    <property type="entry name" value="MOSC N-terminal domain-like"/>
    <property type="match status" value="1"/>
</dbReference>
<sequence>MAVVSALYIYPVKSLAGFSVASATLGTTGLRWRDKVADRQWVLVNADGRFITQRQLPQLAQIQTELTDQALHLHHAEHGSIAICYDYDVSRPQQVTVWRDNVKGYDEGDLVSQWLADATGKEGLRLVRFGDDSVRPVSTKHLWSGEQSQVAFADGYPILVSNTASLDQFNRFLRTKELTPLSMNRFRANVVVTDWPAWQENQTSELSEQANRYQFALRKPCERCPMITTDQQTGARPEQGLPLKALIEFDSLGNGSGAYFGQNAIISRGIGELIEVGDGLRADS</sequence>
<keyword evidence="3" id="KW-1185">Reference proteome</keyword>
<dbReference type="InterPro" id="IPR005303">
    <property type="entry name" value="MOCOS_middle"/>
</dbReference>
<protein>
    <submittedName>
        <fullName evidence="2">MOSC N-terminal beta barrel domain-containing protein</fullName>
    </submittedName>
</protein>
<dbReference type="PANTHER" id="PTHR14237">
    <property type="entry name" value="MOLYBDOPTERIN COFACTOR SULFURASE MOSC"/>
    <property type="match status" value="1"/>
</dbReference>
<proteinExistence type="predicted"/>
<dbReference type="PROSITE" id="PS51340">
    <property type="entry name" value="MOSC"/>
    <property type="match status" value="1"/>
</dbReference>
<gene>
    <name evidence="2" type="ORF">K0504_15020</name>
</gene>
<dbReference type="EMBL" id="JAHZSS010000021">
    <property type="protein sequence ID" value="MBW8192348.1"/>
    <property type="molecule type" value="Genomic_DNA"/>
</dbReference>
<name>A0ABS7EJ19_9GAMM</name>
<dbReference type="Proteomes" id="UP001166251">
    <property type="component" value="Unassembled WGS sequence"/>
</dbReference>
<reference evidence="2" key="1">
    <citation type="submission" date="2021-07" db="EMBL/GenBank/DDBJ databases">
        <title>Neiella marina sp. nov., isolated from the intestinal content of sea cucumber Apostichopus japonicus.</title>
        <authorList>
            <person name="Bai X."/>
        </authorList>
    </citation>
    <scope>NUCLEOTIDE SEQUENCE</scope>
    <source>
        <strain evidence="2">126</strain>
    </source>
</reference>
<dbReference type="PANTHER" id="PTHR14237:SF19">
    <property type="entry name" value="MITOCHONDRIAL AMIDOXIME REDUCING COMPONENT 1"/>
    <property type="match status" value="1"/>
</dbReference>
<dbReference type="SUPFAM" id="SSF50800">
    <property type="entry name" value="PK beta-barrel domain-like"/>
    <property type="match status" value="1"/>
</dbReference>
<accession>A0ABS7EJ19</accession>
<feature type="domain" description="MOSC" evidence="1">
    <location>
        <begin position="108"/>
        <end position="283"/>
    </location>
</feature>
<comment type="caution">
    <text evidence="2">The sequence shown here is derived from an EMBL/GenBank/DDBJ whole genome shotgun (WGS) entry which is preliminary data.</text>
</comment>
<evidence type="ECO:0000313" key="3">
    <source>
        <dbReference type="Proteomes" id="UP001166251"/>
    </source>
</evidence>
<dbReference type="InterPro" id="IPR011037">
    <property type="entry name" value="Pyrv_Knase-like_insert_dom_sf"/>
</dbReference>
<evidence type="ECO:0000313" key="2">
    <source>
        <dbReference type="EMBL" id="MBW8192348.1"/>
    </source>
</evidence>
<evidence type="ECO:0000259" key="1">
    <source>
        <dbReference type="PROSITE" id="PS51340"/>
    </source>
</evidence>
<dbReference type="Pfam" id="PF03473">
    <property type="entry name" value="MOSC"/>
    <property type="match status" value="1"/>
</dbReference>
<organism evidence="2 3">
    <name type="scientific">Neiella holothuriorum</name>
    <dbReference type="NCBI Taxonomy" id="2870530"/>
    <lineage>
        <taxon>Bacteria</taxon>
        <taxon>Pseudomonadati</taxon>
        <taxon>Pseudomonadota</taxon>
        <taxon>Gammaproteobacteria</taxon>
        <taxon>Alteromonadales</taxon>
        <taxon>Echinimonadaceae</taxon>
        <taxon>Neiella</taxon>
    </lineage>
</organism>
<dbReference type="RefSeq" id="WP_220104968.1">
    <property type="nucleotide sequence ID" value="NZ_JAHZSS010000021.1"/>
</dbReference>
<dbReference type="Pfam" id="PF03476">
    <property type="entry name" value="MOSC_N"/>
    <property type="match status" value="1"/>
</dbReference>